<sequence>MYAKRAFVHWYVGEGMEEGEFSEAREDLAALEKDYEEVGIDSARTPVASPREEDELSLDEIIFVESDKKEASEELVALPKSKAIVEKVARGLIVALIVQDRIQPSSSFFANKIMSPLVNLITGENNDKNVYIINVQQNANLARPTSPEPKRTVRAVPAGSVRNNGNQCKSSSFIFLIAALPFLILILWLDGVQLVPEYEQKVGRPLNHNADICAGDFKYTATGSGSLESPNYPSNYPSNSNCTNRIETVSDGVTFEINAFSIELNYDEVVFVDTSNNQYTFTGMVCLIMYEFLKIIKILRALKMVTDFRSAVLTSMFISILTI</sequence>
<dbReference type="InterPro" id="IPR008280">
    <property type="entry name" value="Tub_FtsZ_C"/>
</dbReference>
<dbReference type="SUPFAM" id="SSF55307">
    <property type="entry name" value="Tubulin C-terminal domain-like"/>
    <property type="match status" value="1"/>
</dbReference>
<keyword evidence="7" id="KW-0472">Membrane</keyword>
<dbReference type="SUPFAM" id="SSF49854">
    <property type="entry name" value="Spermadhesin, CUB domain"/>
    <property type="match status" value="1"/>
</dbReference>
<dbReference type="InterPro" id="IPR023123">
    <property type="entry name" value="Tubulin_C"/>
</dbReference>
<evidence type="ECO:0000256" key="3">
    <source>
        <dbReference type="ARBA" id="ARBA00022741"/>
    </source>
</evidence>
<protein>
    <recommendedName>
        <fullName evidence="8">CUB domain-containing protein</fullName>
    </recommendedName>
</protein>
<feature type="transmembrane region" description="Helical" evidence="7">
    <location>
        <begin position="172"/>
        <end position="189"/>
    </location>
</feature>
<keyword evidence="7" id="KW-0812">Transmembrane</keyword>
<comment type="caution">
    <text evidence="6">Lacks conserved residue(s) required for the propagation of feature annotation.</text>
</comment>
<evidence type="ECO:0000259" key="8">
    <source>
        <dbReference type="PROSITE" id="PS01180"/>
    </source>
</evidence>
<dbReference type="InterPro" id="IPR035914">
    <property type="entry name" value="Sperma_CUB_dom_sf"/>
</dbReference>
<dbReference type="PANTHER" id="PTHR11588">
    <property type="entry name" value="TUBULIN"/>
    <property type="match status" value="1"/>
</dbReference>
<dbReference type="PROSITE" id="PS01180">
    <property type="entry name" value="CUB"/>
    <property type="match status" value="1"/>
</dbReference>
<evidence type="ECO:0000313" key="9">
    <source>
        <dbReference type="EMBL" id="CBY13026.1"/>
    </source>
</evidence>
<dbReference type="InterPro" id="IPR000217">
    <property type="entry name" value="Tubulin"/>
</dbReference>
<reference evidence="9 10" key="1">
    <citation type="journal article" date="2010" name="Science">
        <title>Plasticity of animal genome architecture unmasked by rapid evolution of a pelagic tunicate.</title>
        <authorList>
            <person name="Denoeud F."/>
            <person name="Henriet S."/>
            <person name="Mungpakdee S."/>
            <person name="Aury J.M."/>
            <person name="Da Silva C."/>
            <person name="Brinkmann H."/>
            <person name="Mikhaleva J."/>
            <person name="Olsen L.C."/>
            <person name="Jubin C."/>
            <person name="Canestro C."/>
            <person name="Bouquet J.M."/>
            <person name="Danks G."/>
            <person name="Poulain J."/>
            <person name="Campsteijn C."/>
            <person name="Adamski M."/>
            <person name="Cross I."/>
            <person name="Yadetie F."/>
            <person name="Muffato M."/>
            <person name="Louis A."/>
            <person name="Butcher S."/>
            <person name="Tsagkogeorga G."/>
            <person name="Konrad A."/>
            <person name="Singh S."/>
            <person name="Jensen M.F."/>
            <person name="Cong E.H."/>
            <person name="Eikeseth-Otteraa H."/>
            <person name="Noel B."/>
            <person name="Anthouard V."/>
            <person name="Porcel B.M."/>
            <person name="Kachouri-Lafond R."/>
            <person name="Nishino A."/>
            <person name="Ugolini M."/>
            <person name="Chourrout P."/>
            <person name="Nishida H."/>
            <person name="Aasland R."/>
            <person name="Huzurbazar S."/>
            <person name="Westhof E."/>
            <person name="Delsuc F."/>
            <person name="Lehrach H."/>
            <person name="Reinhardt R."/>
            <person name="Weissenbach J."/>
            <person name="Roy S.W."/>
            <person name="Artiguenave F."/>
            <person name="Postlethwait J.H."/>
            <person name="Manak J.R."/>
            <person name="Thompson E.M."/>
            <person name="Jaillon O."/>
            <person name="Du Pasquier L."/>
            <person name="Boudinot P."/>
            <person name="Liberles D.A."/>
            <person name="Volff J.N."/>
            <person name="Philippe H."/>
            <person name="Lenhard B."/>
            <person name="Roest Crollius H."/>
            <person name="Wincker P."/>
            <person name="Chourrout D."/>
        </authorList>
    </citation>
    <scope>NUCLEOTIDE SEQUENCE [LARGE SCALE GENOMIC DNA]</scope>
</reference>
<evidence type="ECO:0000256" key="5">
    <source>
        <dbReference type="ARBA" id="ARBA00023157"/>
    </source>
</evidence>
<keyword evidence="4" id="KW-0342">GTP-binding</keyword>
<dbReference type="Proteomes" id="UP000001307">
    <property type="component" value="Unassembled WGS sequence"/>
</dbReference>
<keyword evidence="7" id="KW-1133">Transmembrane helix</keyword>
<evidence type="ECO:0000313" key="10">
    <source>
        <dbReference type="Proteomes" id="UP000001307"/>
    </source>
</evidence>
<name>E4XTG4_OIKDI</name>
<dbReference type="Pfam" id="PF00431">
    <property type="entry name" value="CUB"/>
    <property type="match status" value="1"/>
</dbReference>
<keyword evidence="10" id="KW-1185">Reference proteome</keyword>
<feature type="domain" description="CUB" evidence="8">
    <location>
        <begin position="213"/>
        <end position="286"/>
    </location>
</feature>
<accession>E4XTG4</accession>
<gene>
    <name evidence="9" type="ORF">GSOID_T00003769001</name>
</gene>
<evidence type="ECO:0000256" key="6">
    <source>
        <dbReference type="PROSITE-ProRule" id="PRU00059"/>
    </source>
</evidence>
<keyword evidence="3" id="KW-0547">Nucleotide-binding</keyword>
<evidence type="ECO:0000256" key="2">
    <source>
        <dbReference type="ARBA" id="ARBA00022701"/>
    </source>
</evidence>
<dbReference type="InterPro" id="IPR000859">
    <property type="entry name" value="CUB_dom"/>
</dbReference>
<evidence type="ECO:0000256" key="7">
    <source>
        <dbReference type="SAM" id="Phobius"/>
    </source>
</evidence>
<organism evidence="9 10">
    <name type="scientific">Oikopleura dioica</name>
    <name type="common">Tunicate</name>
    <dbReference type="NCBI Taxonomy" id="34765"/>
    <lineage>
        <taxon>Eukaryota</taxon>
        <taxon>Metazoa</taxon>
        <taxon>Chordata</taxon>
        <taxon>Tunicata</taxon>
        <taxon>Appendicularia</taxon>
        <taxon>Copelata</taxon>
        <taxon>Oikopleuridae</taxon>
        <taxon>Oikopleura</taxon>
    </lineage>
</organism>
<dbReference type="GO" id="GO:0007017">
    <property type="term" value="P:microtubule-based process"/>
    <property type="evidence" value="ECO:0007669"/>
    <property type="project" value="InterPro"/>
</dbReference>
<dbReference type="Gene3D" id="2.60.120.290">
    <property type="entry name" value="Spermadhesin, CUB domain"/>
    <property type="match status" value="1"/>
</dbReference>
<dbReference type="AlphaFoldDB" id="E4XTG4"/>
<dbReference type="GO" id="GO:0005874">
    <property type="term" value="C:microtubule"/>
    <property type="evidence" value="ECO:0007669"/>
    <property type="project" value="UniProtKB-KW"/>
</dbReference>
<keyword evidence="5" id="KW-1015">Disulfide bond</keyword>
<comment type="similarity">
    <text evidence="1">Belongs to the tubulin family.</text>
</comment>
<dbReference type="EMBL" id="FN653155">
    <property type="protein sequence ID" value="CBY13026.1"/>
    <property type="molecule type" value="Genomic_DNA"/>
</dbReference>
<evidence type="ECO:0000256" key="4">
    <source>
        <dbReference type="ARBA" id="ARBA00023134"/>
    </source>
</evidence>
<dbReference type="InParanoid" id="E4XTG4"/>
<evidence type="ECO:0000256" key="1">
    <source>
        <dbReference type="ARBA" id="ARBA00009636"/>
    </source>
</evidence>
<dbReference type="GO" id="GO:0005525">
    <property type="term" value="F:GTP binding"/>
    <property type="evidence" value="ECO:0007669"/>
    <property type="project" value="UniProtKB-KW"/>
</dbReference>
<dbReference type="CDD" id="cd00041">
    <property type="entry name" value="CUB"/>
    <property type="match status" value="1"/>
</dbReference>
<proteinExistence type="inferred from homology"/>
<keyword evidence="2" id="KW-0493">Microtubule</keyword>
<dbReference type="Gene3D" id="1.10.287.600">
    <property type="entry name" value="Helix hairpin bin"/>
    <property type="match status" value="1"/>
</dbReference>